<evidence type="ECO:0000256" key="2">
    <source>
        <dbReference type="SAM" id="MobiDB-lite"/>
    </source>
</evidence>
<dbReference type="SUPFAM" id="SSF48403">
    <property type="entry name" value="Ankyrin repeat"/>
    <property type="match status" value="1"/>
</dbReference>
<dbReference type="GO" id="GO:0005509">
    <property type="term" value="F:calcium ion binding"/>
    <property type="evidence" value="ECO:0007669"/>
    <property type="project" value="InterPro"/>
</dbReference>
<feature type="region of interest" description="Disordered" evidence="2">
    <location>
        <begin position="443"/>
        <end position="479"/>
    </location>
</feature>
<feature type="domain" description="EF-hand" evidence="3">
    <location>
        <begin position="178"/>
        <end position="213"/>
    </location>
</feature>
<dbReference type="Pfam" id="PF12796">
    <property type="entry name" value="Ank_2"/>
    <property type="match status" value="1"/>
</dbReference>
<dbReference type="InterPro" id="IPR011992">
    <property type="entry name" value="EF-hand-dom_pair"/>
</dbReference>
<dbReference type="PROSITE" id="PS50297">
    <property type="entry name" value="ANK_REP_REGION"/>
    <property type="match status" value="1"/>
</dbReference>
<dbReference type="Proteomes" id="UP000660262">
    <property type="component" value="Unassembled WGS sequence"/>
</dbReference>
<keyword evidence="1" id="KW-0040">ANK repeat</keyword>
<dbReference type="AlphaFoldDB" id="A0A830H9I9"/>
<reference evidence="4" key="1">
    <citation type="submission" date="2020-10" db="EMBL/GenBank/DDBJ databases">
        <title>Unveiling of a novel bifunctional photoreceptor, Dualchrome1, isolated from a cosmopolitan green alga.</title>
        <authorList>
            <person name="Suzuki S."/>
            <person name="Kawachi M."/>
        </authorList>
    </citation>
    <scope>NUCLEOTIDE SEQUENCE</scope>
    <source>
        <strain evidence="4">NIES 2893</strain>
    </source>
</reference>
<dbReference type="InterPro" id="IPR036770">
    <property type="entry name" value="Ankyrin_rpt-contain_sf"/>
</dbReference>
<name>A0A830H9I9_9CHLO</name>
<dbReference type="PROSITE" id="PS50222">
    <property type="entry name" value="EF_HAND_2"/>
    <property type="match status" value="1"/>
</dbReference>
<feature type="compositionally biased region" description="Polar residues" evidence="2">
    <location>
        <begin position="837"/>
        <end position="847"/>
    </location>
</feature>
<feature type="compositionally biased region" description="Pro residues" evidence="2">
    <location>
        <begin position="341"/>
        <end position="358"/>
    </location>
</feature>
<gene>
    <name evidence="4" type="ORF">PPROV_000212300</name>
</gene>
<keyword evidence="5" id="KW-1185">Reference proteome</keyword>
<feature type="compositionally biased region" description="Basic and acidic residues" evidence="2">
    <location>
        <begin position="942"/>
        <end position="951"/>
    </location>
</feature>
<comment type="caution">
    <text evidence="4">The sequence shown here is derived from an EMBL/GenBank/DDBJ whole genome shotgun (WGS) entry which is preliminary data.</text>
</comment>
<dbReference type="SUPFAM" id="SSF47473">
    <property type="entry name" value="EF-hand"/>
    <property type="match status" value="1"/>
</dbReference>
<evidence type="ECO:0000313" key="4">
    <source>
        <dbReference type="EMBL" id="GHP03368.1"/>
    </source>
</evidence>
<feature type="compositionally biased region" description="Polar residues" evidence="2">
    <location>
        <begin position="544"/>
        <end position="553"/>
    </location>
</feature>
<accession>A0A830H9I9</accession>
<feature type="region of interest" description="Disordered" evidence="2">
    <location>
        <begin position="610"/>
        <end position="643"/>
    </location>
</feature>
<evidence type="ECO:0000256" key="1">
    <source>
        <dbReference type="PROSITE-ProRule" id="PRU00023"/>
    </source>
</evidence>
<sequence length="951" mass="99464">MASAPEPEESGGGGCFGGGGFCGLGLGRGGGLRGGLASRVLPLGGGDYEGGASGGLSGDRSSASGDAKVLTVALAGGRGGFGGKPSKGVLGQLVTRLGASGVSRDAFFALLRIGDRDPLSDRFFASASGAGVAGSNVASRVPLRAFLARLAAVGAEHEAFRRHGDAWRGVWGAATPGEREARCRFAFQLFDLNGDSRVSAHEMATVLGDAMGYDETKTRRIMDLALGRDRSLATASGDALDLPAFRKLVIKAPNVMYKCFALHEILLDLTHGAASLLDALDGGVSDLNIAAREASETAATDVDGLIGRSEAPPLALPAVAWNADAGLGAQSQGTNALALLPAPPAPAPAPASVHPPQPRNYAAHAPNHELASAFDQKVMAPLRAAASGQQNYAAPDAAAPPPQRPATVGGDVLSRLREMRTAVDEGLITETDYVRIKENIVGEASSHTKKSPSPNRRETPREAARRELHGEGADHRVGGSARRIDMASAAMPPAVGGRLLGPMDAYPQPPMSAKAASHLLPPSDSFGVVHNHEQYAMDPVRASWPTNPSQPSASDPALQKFPPTKSHFDSSGDEAEPSLHDAPKNAWNSNVRSMPDSPAAVRIAEKWRTSLGRDREGGGNNAQTSAPAAASKRPAGGRGGADRRRAQRLLAEAYQSAVNGDLERLQKRLSSGEVHVADRCMISEQGADGKVAYVPAGGQTLLHAAASAGRREVCELLLHYGADRKTLDDEGRTADAVAMDAGYVALAQMLLPTPRPAPPAKVGAAVNSVPFDEPRAVPARVLSPDTPSPEPEKSMDPSRLQSETPVSLSSPGERPSEEVSPEPPGPTPGPTLDEESSLLSVPAQSPENKPLPDPFSSGPSTDQPDVPVANAHQPGPMTTRYMAMPTTRLEAAAARASLLDTKVAEQTREHDQAIKILPHQEPAHQSLLLHQQQHPHHRHTRRYDSTTLDHH</sequence>
<evidence type="ECO:0000259" key="3">
    <source>
        <dbReference type="PROSITE" id="PS50222"/>
    </source>
</evidence>
<dbReference type="PROSITE" id="PS50088">
    <property type="entry name" value="ANK_REPEAT"/>
    <property type="match status" value="1"/>
</dbReference>
<feature type="repeat" description="ANK" evidence="1">
    <location>
        <begin position="697"/>
        <end position="729"/>
    </location>
</feature>
<feature type="region of interest" description="Disordered" evidence="2">
    <location>
        <begin position="540"/>
        <end position="598"/>
    </location>
</feature>
<protein>
    <recommendedName>
        <fullName evidence="3">EF-hand domain-containing protein</fullName>
    </recommendedName>
</protein>
<feature type="compositionally biased region" description="Basic and acidic residues" evidence="2">
    <location>
        <begin position="455"/>
        <end position="479"/>
    </location>
</feature>
<feature type="region of interest" description="Disordered" evidence="2">
    <location>
        <begin position="338"/>
        <end position="363"/>
    </location>
</feature>
<dbReference type="Gene3D" id="1.10.238.10">
    <property type="entry name" value="EF-hand"/>
    <property type="match status" value="1"/>
</dbReference>
<dbReference type="InterPro" id="IPR002048">
    <property type="entry name" value="EF_hand_dom"/>
</dbReference>
<feature type="compositionally biased region" description="Polar residues" evidence="2">
    <location>
        <begin position="799"/>
        <end position="808"/>
    </location>
</feature>
<proteinExistence type="predicted"/>
<organism evidence="4 5">
    <name type="scientific">Pycnococcus provasolii</name>
    <dbReference type="NCBI Taxonomy" id="41880"/>
    <lineage>
        <taxon>Eukaryota</taxon>
        <taxon>Viridiplantae</taxon>
        <taxon>Chlorophyta</taxon>
        <taxon>Pseudoscourfieldiophyceae</taxon>
        <taxon>Pseudoscourfieldiales</taxon>
        <taxon>Pycnococcaceae</taxon>
        <taxon>Pycnococcus</taxon>
    </lineage>
</organism>
<dbReference type="Gene3D" id="1.25.40.20">
    <property type="entry name" value="Ankyrin repeat-containing domain"/>
    <property type="match status" value="1"/>
</dbReference>
<evidence type="ECO:0000313" key="5">
    <source>
        <dbReference type="Proteomes" id="UP000660262"/>
    </source>
</evidence>
<dbReference type="InterPro" id="IPR002110">
    <property type="entry name" value="Ankyrin_rpt"/>
</dbReference>
<feature type="region of interest" description="Disordered" evidence="2">
    <location>
        <begin position="776"/>
        <end position="879"/>
    </location>
</feature>
<feature type="region of interest" description="Disordered" evidence="2">
    <location>
        <begin position="928"/>
        <end position="951"/>
    </location>
</feature>
<dbReference type="EMBL" id="BNJQ01000005">
    <property type="protein sequence ID" value="GHP03368.1"/>
    <property type="molecule type" value="Genomic_DNA"/>
</dbReference>